<dbReference type="GO" id="GO:0009073">
    <property type="term" value="P:aromatic amino acid family biosynthetic process"/>
    <property type="evidence" value="ECO:0007669"/>
    <property type="project" value="UniProtKB-KW"/>
</dbReference>
<sequence>MNTVIIKDVEIGQGLPKIVVPVVGQTESQLLDEIAILKNIDFDVLEWRADHFHAIDHIDKVINIAQKMTQTFPKIPILFTFRSATEGGVKAITKEAYIRLNKALIASRSIDLIDVELFTGDTLVQDIIDTAHAHQVAVIVSNHDFEKTPPKEIIINRLCKMQQLGADIAKIAVMPQSTTDVLTLLAATADMTNNYAHLPIVTMSMSALGTISRIAGSTFGSAMTFGSVQHASAPGQLPVTVLRQILQSLYQQENGYK</sequence>
<dbReference type="EMBL" id="AWGA01000055">
    <property type="protein sequence ID" value="TEA27083.1"/>
    <property type="molecule type" value="Genomic_DNA"/>
</dbReference>
<dbReference type="CDD" id="cd00502">
    <property type="entry name" value="DHQase_I"/>
    <property type="match status" value="1"/>
</dbReference>
<dbReference type="FunFam" id="3.20.20.70:FF:000047">
    <property type="entry name" value="3-dehydroquinate dehydratase"/>
    <property type="match status" value="1"/>
</dbReference>
<reference evidence="5 6" key="1">
    <citation type="journal article" date="2014" name="Appl. Environ. Microbiol.">
        <title>Genomic features of a bumble bee symbiont reflect its host environment.</title>
        <authorList>
            <person name="Martinson V.G."/>
            <person name="Magoc T."/>
            <person name="Koch H."/>
            <person name="Salzberg S.L."/>
            <person name="Moran N.A."/>
        </authorList>
    </citation>
    <scope>NUCLEOTIDE SEQUENCE [LARGE SCALE GENOMIC DNA]</scope>
    <source>
        <strain evidence="5 6">Bimp</strain>
    </source>
</reference>
<evidence type="ECO:0000313" key="6">
    <source>
        <dbReference type="Proteomes" id="UP000506160"/>
    </source>
</evidence>
<comment type="catalytic activity">
    <reaction evidence="1 4">
        <text>3-dehydroquinate = 3-dehydroshikimate + H2O</text>
        <dbReference type="Rhea" id="RHEA:21096"/>
        <dbReference type="ChEBI" id="CHEBI:15377"/>
        <dbReference type="ChEBI" id="CHEBI:16630"/>
        <dbReference type="ChEBI" id="CHEBI:32364"/>
        <dbReference type="EC" id="4.2.1.10"/>
    </reaction>
</comment>
<dbReference type="InterPro" id="IPR050146">
    <property type="entry name" value="Type-I_3-dehydroquinase"/>
</dbReference>
<dbReference type="GO" id="GO:0046279">
    <property type="term" value="P:3,4-dihydroxybenzoate biosynthetic process"/>
    <property type="evidence" value="ECO:0007669"/>
    <property type="project" value="UniProtKB-ARBA"/>
</dbReference>
<keyword evidence="4" id="KW-0028">Amino-acid biosynthesis</keyword>
<organism evidence="5 6">
    <name type="scientific">Candidatus Schmidhempelia bombi str. Bimp</name>
    <dbReference type="NCBI Taxonomy" id="1387197"/>
    <lineage>
        <taxon>Bacteria</taxon>
        <taxon>Pseudomonadati</taxon>
        <taxon>Pseudomonadota</taxon>
        <taxon>Gammaproteobacteria</taxon>
        <taxon>Orbales</taxon>
        <taxon>Orbaceae</taxon>
        <taxon>Candidatus Schmidhempelia</taxon>
    </lineage>
</organism>
<dbReference type="PROSITE" id="PS01028">
    <property type="entry name" value="DEHYDROQUINASE_I"/>
    <property type="match status" value="1"/>
</dbReference>
<dbReference type="GO" id="GO:0009423">
    <property type="term" value="P:chorismate biosynthetic process"/>
    <property type="evidence" value="ECO:0007669"/>
    <property type="project" value="UniProtKB-UniRule"/>
</dbReference>
<proteinExistence type="inferred from homology"/>
<feature type="binding site" evidence="4">
    <location>
        <position position="213"/>
    </location>
    <ligand>
        <name>3-dehydroquinate</name>
        <dbReference type="ChEBI" id="CHEBI:32364"/>
    </ligand>
</feature>
<dbReference type="AlphaFoldDB" id="A0AB94ICE0"/>
<dbReference type="NCBIfam" id="TIGR01093">
    <property type="entry name" value="aroD"/>
    <property type="match status" value="1"/>
</dbReference>
<evidence type="ECO:0000313" key="5">
    <source>
        <dbReference type="EMBL" id="TEA27083.1"/>
    </source>
</evidence>
<comment type="pathway">
    <text evidence="4">Metabolic intermediate biosynthesis; chorismate biosynthesis; chorismate from D-erythrose 4-phosphate and phosphoenolpyruvate: step 3/7.</text>
</comment>
<dbReference type="InterPro" id="IPR001381">
    <property type="entry name" value="DHquinase_I"/>
</dbReference>
<keyword evidence="6" id="KW-1185">Reference proteome</keyword>
<comment type="function">
    <text evidence="4">Involved in the third step of the chorismate pathway, which leads to the biosynthesis of aromatic amino acids. Catalyzes the cis-dehydration of 3-dehydroquinate (DHQ) and introduces the first double bond of the aromatic ring to yield 3-dehydroshikimate.</text>
</comment>
<feature type="active site" description="Schiff-base intermediate with substrate" evidence="4">
    <location>
        <position position="170"/>
    </location>
</feature>
<feature type="binding site" evidence="4">
    <location>
        <position position="232"/>
    </location>
    <ligand>
        <name>3-dehydroquinate</name>
        <dbReference type="ChEBI" id="CHEBI:32364"/>
    </ligand>
</feature>
<feature type="binding site" evidence="4">
    <location>
        <position position="82"/>
    </location>
    <ligand>
        <name>3-dehydroquinate</name>
        <dbReference type="ChEBI" id="CHEBI:32364"/>
    </ligand>
</feature>
<evidence type="ECO:0000256" key="1">
    <source>
        <dbReference type="ARBA" id="ARBA00001864"/>
    </source>
</evidence>
<protein>
    <recommendedName>
        <fullName evidence="4">3-dehydroquinate dehydratase</fullName>
        <shortName evidence="4">3-dehydroquinase</shortName>
        <ecNumber evidence="4">4.2.1.10</ecNumber>
    </recommendedName>
    <alternativeName>
        <fullName evidence="4">Type I DHQase</fullName>
    </alternativeName>
    <alternativeName>
        <fullName evidence="4">Type I dehydroquinase</fullName>
        <shortName evidence="4">DHQ1</shortName>
    </alternativeName>
</protein>
<dbReference type="Gene3D" id="3.20.20.70">
    <property type="entry name" value="Aldolase class I"/>
    <property type="match status" value="1"/>
</dbReference>
<dbReference type="PANTHER" id="PTHR43699">
    <property type="entry name" value="3-DEHYDROQUINATE DEHYDRATASE"/>
    <property type="match status" value="1"/>
</dbReference>
<name>A0AB94ICE0_9GAMM</name>
<comment type="caution">
    <text evidence="5">The sequence shown here is derived from an EMBL/GenBank/DDBJ whole genome shotgun (WGS) entry which is preliminary data.</text>
</comment>
<feature type="binding site" evidence="4">
    <location>
        <position position="236"/>
    </location>
    <ligand>
        <name>3-dehydroquinate</name>
        <dbReference type="ChEBI" id="CHEBI:32364"/>
    </ligand>
</feature>
<comment type="similarity">
    <text evidence="4">Belongs to the type-I 3-dehydroquinase family.</text>
</comment>
<feature type="active site" description="Proton donor/acceptor" evidence="4">
    <location>
        <position position="143"/>
    </location>
</feature>
<dbReference type="PANTHER" id="PTHR43699:SF1">
    <property type="entry name" value="3-DEHYDROQUINATE DEHYDRATASE"/>
    <property type="match status" value="1"/>
</dbReference>
<dbReference type="Pfam" id="PF01487">
    <property type="entry name" value="DHquinase_I"/>
    <property type="match status" value="1"/>
</dbReference>
<dbReference type="SUPFAM" id="SSF51569">
    <property type="entry name" value="Aldolase"/>
    <property type="match status" value="1"/>
</dbReference>
<dbReference type="EC" id="4.2.1.10" evidence="4"/>
<feature type="binding site" evidence="4">
    <location>
        <begin position="46"/>
        <end position="48"/>
    </location>
    <ligand>
        <name>3-dehydroquinate</name>
        <dbReference type="ChEBI" id="CHEBI:32364"/>
    </ligand>
</feature>
<dbReference type="RefSeq" id="WP_024496102.1">
    <property type="nucleotide sequence ID" value="NZ_AWGA01000055.1"/>
</dbReference>
<dbReference type="GO" id="GO:0008652">
    <property type="term" value="P:amino acid biosynthetic process"/>
    <property type="evidence" value="ECO:0007669"/>
    <property type="project" value="UniProtKB-KW"/>
</dbReference>
<keyword evidence="4" id="KW-0057">Aromatic amino acid biosynthesis</keyword>
<comment type="subunit">
    <text evidence="4">Homodimer.</text>
</comment>
<keyword evidence="2 4" id="KW-0456">Lyase</keyword>
<dbReference type="InterPro" id="IPR018508">
    <property type="entry name" value="3-dehydroquinate_DH_AS"/>
</dbReference>
<evidence type="ECO:0000256" key="4">
    <source>
        <dbReference type="HAMAP-Rule" id="MF_00214"/>
    </source>
</evidence>
<dbReference type="GO" id="GO:0003855">
    <property type="term" value="F:3-dehydroquinate dehydratase activity"/>
    <property type="evidence" value="ECO:0007669"/>
    <property type="project" value="UniProtKB-UniRule"/>
</dbReference>
<evidence type="ECO:0000256" key="2">
    <source>
        <dbReference type="ARBA" id="ARBA00023239"/>
    </source>
</evidence>
<keyword evidence="3 4" id="KW-0704">Schiff base</keyword>
<dbReference type="InterPro" id="IPR013785">
    <property type="entry name" value="Aldolase_TIM"/>
</dbReference>
<accession>A0AB94ICE0</accession>
<evidence type="ECO:0000256" key="3">
    <source>
        <dbReference type="ARBA" id="ARBA00023270"/>
    </source>
</evidence>
<comment type="caution">
    <text evidence="4">Lacks conserved residue(s) required for the propagation of feature annotation.</text>
</comment>
<dbReference type="Proteomes" id="UP000506160">
    <property type="component" value="Unassembled WGS sequence"/>
</dbReference>
<gene>
    <name evidence="4" type="primary">aroD</name>
    <name evidence="5" type="ORF">O970_05295</name>
</gene>
<dbReference type="HAMAP" id="MF_00214">
    <property type="entry name" value="AroD"/>
    <property type="match status" value="1"/>
</dbReference>